<protein>
    <submittedName>
        <fullName evidence="6">ABC transporter substrate-binding protein</fullName>
    </submittedName>
</protein>
<evidence type="ECO:0000256" key="3">
    <source>
        <dbReference type="ARBA" id="ARBA00022729"/>
    </source>
</evidence>
<evidence type="ECO:0000313" key="6">
    <source>
        <dbReference type="EMBL" id="GAA1565937.1"/>
    </source>
</evidence>
<keyword evidence="7" id="KW-1185">Reference proteome</keyword>
<evidence type="ECO:0000256" key="4">
    <source>
        <dbReference type="SAM" id="SignalP"/>
    </source>
</evidence>
<dbReference type="Pfam" id="PF09084">
    <property type="entry name" value="NMT1"/>
    <property type="match status" value="1"/>
</dbReference>
<evidence type="ECO:0000259" key="5">
    <source>
        <dbReference type="Pfam" id="PF09084"/>
    </source>
</evidence>
<dbReference type="PANTHER" id="PTHR30024">
    <property type="entry name" value="ALIPHATIC SULFONATES-BINDING PROTEIN-RELATED"/>
    <property type="match status" value="1"/>
</dbReference>
<dbReference type="Gene3D" id="3.40.190.10">
    <property type="entry name" value="Periplasmic binding protein-like II"/>
    <property type="match status" value="2"/>
</dbReference>
<evidence type="ECO:0000313" key="7">
    <source>
        <dbReference type="Proteomes" id="UP001501470"/>
    </source>
</evidence>
<dbReference type="PROSITE" id="PS51257">
    <property type="entry name" value="PROKAR_LIPOPROTEIN"/>
    <property type="match status" value="1"/>
</dbReference>
<sequence length="347" mass="36006">MRKFLTTILAVGLSAGLAACSTAERPTAPNTEGPLAKVRIGVGGINKVIYLPAMLTERLGYFTAEGLEVELSDEQNGVNQENEMLAGHLDGVVGFMDHAYTLQLKGKCVRSVVQFANTPLEKVMLSSKDAATVKTMADLKGKKVGFTSKGSSTNALINSLMAKAGVKEGDFVGVAAGAGSTFVAAIENGGINAGMTTPPTSTTLLSKGTATTLVDLSTVDSTRKALGGLYPASSLYMPCDWVAAHPRESQKLANAFVKTLRYIGSSSAEDIAAKMPADYAGGNPQLYAASIKETKEGFTTDGVIDPDGARNVIEVLAAGIPEVASGKASIDVAKGYTTEFVTKVPKA</sequence>
<evidence type="ECO:0000256" key="2">
    <source>
        <dbReference type="ARBA" id="ARBA00010742"/>
    </source>
</evidence>
<dbReference type="InterPro" id="IPR015168">
    <property type="entry name" value="SsuA/THI5"/>
</dbReference>
<comment type="similarity">
    <text evidence="2">Belongs to the bacterial solute-binding protein SsuA/TauA family.</text>
</comment>
<keyword evidence="3 4" id="KW-0732">Signal</keyword>
<accession>A0ABP4NQS1</accession>
<dbReference type="EMBL" id="BAAAQD010000036">
    <property type="protein sequence ID" value="GAA1565937.1"/>
    <property type="molecule type" value="Genomic_DNA"/>
</dbReference>
<name>A0ABP4NQS1_9ACTN</name>
<comment type="caution">
    <text evidence="6">The sequence shown here is derived from an EMBL/GenBank/DDBJ whole genome shotgun (WGS) entry which is preliminary data.</text>
</comment>
<organism evidence="6 7">
    <name type="scientific">Dactylosporangium maewongense</name>
    <dbReference type="NCBI Taxonomy" id="634393"/>
    <lineage>
        <taxon>Bacteria</taxon>
        <taxon>Bacillati</taxon>
        <taxon>Actinomycetota</taxon>
        <taxon>Actinomycetes</taxon>
        <taxon>Micromonosporales</taxon>
        <taxon>Micromonosporaceae</taxon>
        <taxon>Dactylosporangium</taxon>
    </lineage>
</organism>
<dbReference type="Proteomes" id="UP001501470">
    <property type="component" value="Unassembled WGS sequence"/>
</dbReference>
<dbReference type="PANTHER" id="PTHR30024:SF47">
    <property type="entry name" value="TAURINE-BINDING PERIPLASMIC PROTEIN"/>
    <property type="match status" value="1"/>
</dbReference>
<gene>
    <name evidence="6" type="ORF">GCM10009827_104550</name>
</gene>
<comment type="subcellular location">
    <subcellularLocation>
        <location evidence="1">Periplasm</location>
    </subcellularLocation>
</comment>
<dbReference type="RefSeq" id="WP_344513109.1">
    <property type="nucleotide sequence ID" value="NZ_BAAAQD010000036.1"/>
</dbReference>
<evidence type="ECO:0000256" key="1">
    <source>
        <dbReference type="ARBA" id="ARBA00004418"/>
    </source>
</evidence>
<reference evidence="7" key="1">
    <citation type="journal article" date="2019" name="Int. J. Syst. Evol. Microbiol.">
        <title>The Global Catalogue of Microorganisms (GCM) 10K type strain sequencing project: providing services to taxonomists for standard genome sequencing and annotation.</title>
        <authorList>
            <consortium name="The Broad Institute Genomics Platform"/>
            <consortium name="The Broad Institute Genome Sequencing Center for Infectious Disease"/>
            <person name="Wu L."/>
            <person name="Ma J."/>
        </authorList>
    </citation>
    <scope>NUCLEOTIDE SEQUENCE [LARGE SCALE GENOMIC DNA]</scope>
    <source>
        <strain evidence="7">JCM 15933</strain>
    </source>
</reference>
<proteinExistence type="inferred from homology"/>
<feature type="domain" description="SsuA/THI5-like" evidence="5">
    <location>
        <begin position="54"/>
        <end position="216"/>
    </location>
</feature>
<dbReference type="SUPFAM" id="SSF53850">
    <property type="entry name" value="Periplasmic binding protein-like II"/>
    <property type="match status" value="1"/>
</dbReference>
<feature type="signal peptide" evidence="4">
    <location>
        <begin position="1"/>
        <end position="23"/>
    </location>
</feature>
<feature type="chain" id="PRO_5047121698" evidence="4">
    <location>
        <begin position="24"/>
        <end position="347"/>
    </location>
</feature>